<dbReference type="CDD" id="cd02947">
    <property type="entry name" value="TRX_family"/>
    <property type="match status" value="1"/>
</dbReference>
<dbReference type="Pfam" id="PF00085">
    <property type="entry name" value="Thioredoxin"/>
    <property type="match status" value="1"/>
</dbReference>
<organism evidence="2 3">
    <name type="scientific">Candidatus Falkowbacteria bacterium GW2011_GWF2_39_8</name>
    <dbReference type="NCBI Taxonomy" id="1618642"/>
    <lineage>
        <taxon>Bacteria</taxon>
        <taxon>Candidatus Falkowiibacteriota</taxon>
    </lineage>
</organism>
<dbReference type="InterPro" id="IPR050620">
    <property type="entry name" value="Thioredoxin_H-type-like"/>
</dbReference>
<dbReference type="InterPro" id="IPR036249">
    <property type="entry name" value="Thioredoxin-like_sf"/>
</dbReference>
<evidence type="ECO:0000313" key="3">
    <source>
        <dbReference type="Proteomes" id="UP000034137"/>
    </source>
</evidence>
<dbReference type="PROSITE" id="PS51352">
    <property type="entry name" value="THIOREDOXIN_2"/>
    <property type="match status" value="1"/>
</dbReference>
<dbReference type="InterPro" id="IPR013766">
    <property type="entry name" value="Thioredoxin_domain"/>
</dbReference>
<sequence length="90" mass="10712">MTIMKIIKFTALWCADCIVMRKTWVEISETFPQLEIEEYDFDEHEDVLKNYDVKKVPLTIFLDAEGNEVLRLEGMQNKKDLMEIIEQNLK</sequence>
<gene>
    <name evidence="2" type="ORF">UT64_C0044G0010</name>
</gene>
<evidence type="ECO:0000259" key="1">
    <source>
        <dbReference type="PROSITE" id="PS51352"/>
    </source>
</evidence>
<accession>A0A0G0PVS6</accession>
<dbReference type="PANTHER" id="PTHR10438:SF468">
    <property type="entry name" value="THIOREDOXIN-1-RELATED"/>
    <property type="match status" value="1"/>
</dbReference>
<dbReference type="AlphaFoldDB" id="A0A0G0PVS6"/>
<dbReference type="PANTHER" id="PTHR10438">
    <property type="entry name" value="THIOREDOXIN"/>
    <property type="match status" value="1"/>
</dbReference>
<name>A0A0G0PVS6_9BACT</name>
<proteinExistence type="predicted"/>
<evidence type="ECO:0000313" key="2">
    <source>
        <dbReference type="EMBL" id="KKR32033.1"/>
    </source>
</evidence>
<dbReference type="Proteomes" id="UP000034137">
    <property type="component" value="Unassembled WGS sequence"/>
</dbReference>
<dbReference type="EMBL" id="LBXO01000044">
    <property type="protein sequence ID" value="KKR32033.1"/>
    <property type="molecule type" value="Genomic_DNA"/>
</dbReference>
<feature type="domain" description="Thioredoxin" evidence="1">
    <location>
        <begin position="1"/>
        <end position="90"/>
    </location>
</feature>
<reference evidence="2 3" key="1">
    <citation type="journal article" date="2015" name="Nature">
        <title>rRNA introns, odd ribosomes, and small enigmatic genomes across a large radiation of phyla.</title>
        <authorList>
            <person name="Brown C.T."/>
            <person name="Hug L.A."/>
            <person name="Thomas B.C."/>
            <person name="Sharon I."/>
            <person name="Castelle C.J."/>
            <person name="Singh A."/>
            <person name="Wilkins M.J."/>
            <person name="Williams K.H."/>
            <person name="Banfield J.F."/>
        </authorList>
    </citation>
    <scope>NUCLEOTIDE SEQUENCE [LARGE SCALE GENOMIC DNA]</scope>
</reference>
<dbReference type="SUPFAM" id="SSF52833">
    <property type="entry name" value="Thioredoxin-like"/>
    <property type="match status" value="1"/>
</dbReference>
<comment type="caution">
    <text evidence="2">The sequence shown here is derived from an EMBL/GenBank/DDBJ whole genome shotgun (WGS) entry which is preliminary data.</text>
</comment>
<dbReference type="Gene3D" id="3.40.30.10">
    <property type="entry name" value="Glutaredoxin"/>
    <property type="match status" value="1"/>
</dbReference>
<protein>
    <recommendedName>
        <fullName evidence="1">Thioredoxin domain-containing protein</fullName>
    </recommendedName>
</protein>